<dbReference type="RefSeq" id="WP_148859306.1">
    <property type="nucleotide sequence ID" value="NZ_PHNJ01000010.1"/>
</dbReference>
<accession>A0A8J8TRD3</accession>
<feature type="compositionally biased region" description="Polar residues" evidence="1">
    <location>
        <begin position="121"/>
        <end position="135"/>
    </location>
</feature>
<name>A0A8J8TRD3_9EURY</name>
<proteinExistence type="predicted"/>
<feature type="region of interest" description="Disordered" evidence="1">
    <location>
        <begin position="98"/>
        <end position="172"/>
    </location>
</feature>
<evidence type="ECO:0000259" key="2">
    <source>
        <dbReference type="Pfam" id="PF26417"/>
    </source>
</evidence>
<dbReference type="EMBL" id="PHNJ01000010">
    <property type="protein sequence ID" value="TYL37447.1"/>
    <property type="molecule type" value="Genomic_DNA"/>
</dbReference>
<organism evidence="3 4">
    <name type="scientific">Natronococcus pandeyae</name>
    <dbReference type="NCBI Taxonomy" id="2055836"/>
    <lineage>
        <taxon>Archaea</taxon>
        <taxon>Methanobacteriati</taxon>
        <taxon>Methanobacteriota</taxon>
        <taxon>Stenosarchaea group</taxon>
        <taxon>Halobacteria</taxon>
        <taxon>Halobacteriales</taxon>
        <taxon>Natrialbaceae</taxon>
        <taxon>Natronococcus</taxon>
    </lineage>
</organism>
<gene>
    <name evidence="3" type="ORF">CV102_17740</name>
</gene>
<sequence>MLLEAPSAQLLERLTVGTQGSVHCQWCDHEFAEGDVAIVLFTQTADTGRWEVHRTYCTACNPSTIARPVLDRAQLLVQYRLGTCADSPIQSTELVALEPELIDSSEPVENPPVLETDENTDPGTSVQPPSPSSNEVEIETLPPSLSAPTTHHPETDSSVPPEEHPVPDGGAE</sequence>
<evidence type="ECO:0000313" key="4">
    <source>
        <dbReference type="Proteomes" id="UP000766904"/>
    </source>
</evidence>
<feature type="domain" description="DUF8112" evidence="2">
    <location>
        <begin position="2"/>
        <end position="107"/>
    </location>
</feature>
<dbReference type="Proteomes" id="UP000766904">
    <property type="component" value="Unassembled WGS sequence"/>
</dbReference>
<dbReference type="Pfam" id="PF26417">
    <property type="entry name" value="DUF8112"/>
    <property type="match status" value="1"/>
</dbReference>
<comment type="caution">
    <text evidence="3">The sequence shown here is derived from an EMBL/GenBank/DDBJ whole genome shotgun (WGS) entry which is preliminary data.</text>
</comment>
<feature type="compositionally biased region" description="Basic and acidic residues" evidence="1">
    <location>
        <begin position="151"/>
        <end position="166"/>
    </location>
</feature>
<reference evidence="3" key="1">
    <citation type="submission" date="2017-11" db="EMBL/GenBank/DDBJ databases">
        <authorList>
            <person name="Kajale S.C."/>
            <person name="Sharma A."/>
        </authorList>
    </citation>
    <scope>NUCLEOTIDE SEQUENCE</scope>
    <source>
        <strain evidence="3">LS1_42</strain>
    </source>
</reference>
<keyword evidence="4" id="KW-1185">Reference proteome</keyword>
<protein>
    <recommendedName>
        <fullName evidence="2">DUF8112 domain-containing protein</fullName>
    </recommendedName>
</protein>
<dbReference type="AlphaFoldDB" id="A0A8J8TRD3"/>
<evidence type="ECO:0000256" key="1">
    <source>
        <dbReference type="SAM" id="MobiDB-lite"/>
    </source>
</evidence>
<evidence type="ECO:0000313" key="3">
    <source>
        <dbReference type="EMBL" id="TYL37447.1"/>
    </source>
</evidence>
<dbReference type="InterPro" id="IPR058425">
    <property type="entry name" value="DUF8112"/>
</dbReference>